<comment type="caution">
    <text evidence="2">The sequence shown here is derived from an EMBL/GenBank/DDBJ whole genome shotgun (WGS) entry which is preliminary data.</text>
</comment>
<dbReference type="OrthoDB" id="1848700at2759"/>
<dbReference type="InterPro" id="IPR053197">
    <property type="entry name" value="F-box_SCFL_complex_component"/>
</dbReference>
<dbReference type="InterPro" id="IPR001810">
    <property type="entry name" value="F-box_dom"/>
</dbReference>
<dbReference type="PANTHER" id="PTHR34223">
    <property type="entry name" value="OS11G0201299 PROTEIN"/>
    <property type="match status" value="1"/>
</dbReference>
<protein>
    <submittedName>
        <fullName evidence="2">F-box domain, cyclin-like protein</fullName>
    </submittedName>
</protein>
<dbReference type="CDD" id="cd22160">
    <property type="entry name" value="F-box_AtFBL13-like"/>
    <property type="match status" value="1"/>
</dbReference>
<reference evidence="2 3" key="1">
    <citation type="journal article" date="2016" name="Sci. Rep.">
        <title>The genome sequence of the outbreeding globe artichoke constructed de novo incorporating a phase-aware low-pass sequencing strategy of F1 progeny.</title>
        <authorList>
            <person name="Scaglione D."/>
            <person name="Reyes-Chin-Wo S."/>
            <person name="Acquadro A."/>
            <person name="Froenicke L."/>
            <person name="Portis E."/>
            <person name="Beitel C."/>
            <person name="Tirone M."/>
            <person name="Mauro R."/>
            <person name="Lo Monaco A."/>
            <person name="Mauromicale G."/>
            <person name="Faccioli P."/>
            <person name="Cattivelli L."/>
            <person name="Rieseberg L."/>
            <person name="Michelmore R."/>
            <person name="Lanteri S."/>
        </authorList>
    </citation>
    <scope>NUCLEOTIDE SEQUENCE [LARGE SCALE GENOMIC DNA]</scope>
    <source>
        <strain evidence="2">2C</strain>
    </source>
</reference>
<dbReference type="AlphaFoldDB" id="A0A103YLV4"/>
<dbReference type="InterPro" id="IPR032675">
    <property type="entry name" value="LRR_dom_sf"/>
</dbReference>
<proteinExistence type="predicted"/>
<dbReference type="InterPro" id="IPR036047">
    <property type="entry name" value="F-box-like_dom_sf"/>
</dbReference>
<gene>
    <name evidence="2" type="ORF">Ccrd_010181</name>
</gene>
<dbReference type="InterPro" id="IPR053781">
    <property type="entry name" value="F-box_AtFBL13-like"/>
</dbReference>
<dbReference type="OMA" id="IINRCAV"/>
<dbReference type="Gene3D" id="3.80.10.10">
    <property type="entry name" value="Ribonuclease Inhibitor"/>
    <property type="match status" value="1"/>
</dbReference>
<dbReference type="SUPFAM" id="SSF52058">
    <property type="entry name" value="L domain-like"/>
    <property type="match status" value="1"/>
</dbReference>
<evidence type="ECO:0000313" key="3">
    <source>
        <dbReference type="Proteomes" id="UP000243975"/>
    </source>
</evidence>
<organism evidence="2 3">
    <name type="scientific">Cynara cardunculus var. scolymus</name>
    <name type="common">Globe artichoke</name>
    <name type="synonym">Cynara scolymus</name>
    <dbReference type="NCBI Taxonomy" id="59895"/>
    <lineage>
        <taxon>Eukaryota</taxon>
        <taxon>Viridiplantae</taxon>
        <taxon>Streptophyta</taxon>
        <taxon>Embryophyta</taxon>
        <taxon>Tracheophyta</taxon>
        <taxon>Spermatophyta</taxon>
        <taxon>Magnoliopsida</taxon>
        <taxon>eudicotyledons</taxon>
        <taxon>Gunneridae</taxon>
        <taxon>Pentapetalae</taxon>
        <taxon>asterids</taxon>
        <taxon>campanulids</taxon>
        <taxon>Asterales</taxon>
        <taxon>Asteraceae</taxon>
        <taxon>Carduoideae</taxon>
        <taxon>Cardueae</taxon>
        <taxon>Carduinae</taxon>
        <taxon>Cynara</taxon>
    </lineage>
</organism>
<dbReference type="Proteomes" id="UP000243975">
    <property type="component" value="Unassembled WGS sequence"/>
</dbReference>
<evidence type="ECO:0000259" key="1">
    <source>
        <dbReference type="PROSITE" id="PS50181"/>
    </source>
</evidence>
<dbReference type="STRING" id="59895.A0A103YLV4"/>
<keyword evidence="3" id="KW-1185">Reference proteome</keyword>
<name>A0A103YLV4_CYNCS</name>
<dbReference type="PROSITE" id="PS50181">
    <property type="entry name" value="FBOX"/>
    <property type="match status" value="1"/>
</dbReference>
<dbReference type="SMART" id="SM00256">
    <property type="entry name" value="FBOX"/>
    <property type="match status" value="1"/>
</dbReference>
<evidence type="ECO:0000313" key="2">
    <source>
        <dbReference type="EMBL" id="KVI11410.1"/>
    </source>
</evidence>
<sequence length="384" mass="44114">MATNMAACTTTTKNILEEEENMSRIEEDRLNDLPESLHHHILSLLDTKDAVQTSMISKSWLRLWTSMPVLHLNSCNFRYVVNFDKFVNSVLRYRDESAKLNTLTFSRRGVCSAKIVKEVVDYALSHGINHLELFIKRFKNYSLPVSEQTSSDSLKTLKLKIHSYVSCPLLSGSFKNLTFLYLQGAIIKNHQPFSGFPMLEKLVLKDCRLCKILSVQAPKLCDLTLSCHGCFDRCELTTPNLRFFKYMGSDFPLLVTHDGLPVLETVVIDYYGVCYDFEEQRLFDDLISLFWALDNAKSLTIFSTIVDVLNLFPDDLVNLNSPFRKLKCLNLDLKYLGMYENLFDSLLPGRRLNIKRSYELVKAYLLNKSPEAKFSIIPPPNNDI</sequence>
<dbReference type="SUPFAM" id="SSF81383">
    <property type="entry name" value="F-box domain"/>
    <property type="match status" value="1"/>
</dbReference>
<feature type="domain" description="F-box" evidence="1">
    <location>
        <begin position="27"/>
        <end position="80"/>
    </location>
</feature>
<accession>A0A103YLV4</accession>
<dbReference type="PANTHER" id="PTHR34223:SF101">
    <property type="entry name" value="F-BOX DOMAIN-CONTAINING PROTEIN"/>
    <property type="match status" value="1"/>
</dbReference>
<dbReference type="Pfam" id="PF00646">
    <property type="entry name" value="F-box"/>
    <property type="match status" value="1"/>
</dbReference>
<dbReference type="EMBL" id="LEKV01000145">
    <property type="protein sequence ID" value="KVI11410.1"/>
    <property type="molecule type" value="Genomic_DNA"/>
</dbReference>
<dbReference type="Gene3D" id="1.20.1280.50">
    <property type="match status" value="1"/>
</dbReference>
<dbReference type="Gramene" id="KVI11410">
    <property type="protein sequence ID" value="KVI11410"/>
    <property type="gene ID" value="Ccrd_010181"/>
</dbReference>